<proteinExistence type="predicted"/>
<dbReference type="Proteomes" id="UP001431209">
    <property type="component" value="Unassembled WGS sequence"/>
</dbReference>
<sequence length="108" mass="12676">MSKLAYEAMKSQIIHMSPDFVKRHTKAILNKNSTAVVSYENVLEYLSSTHLIRSLDNGSKDIKEHDYFFVHQSFQEYFAAYHIAKLCFENKEVPTDVVDYLKVNRDKR</sequence>
<dbReference type="EMBL" id="JAOPGA020001125">
    <property type="protein sequence ID" value="KAL0485314.1"/>
    <property type="molecule type" value="Genomic_DNA"/>
</dbReference>
<evidence type="ECO:0000313" key="1">
    <source>
        <dbReference type="EMBL" id="KAL0485314.1"/>
    </source>
</evidence>
<protein>
    <submittedName>
        <fullName evidence="1">Uncharacterized protein</fullName>
    </submittedName>
</protein>
<keyword evidence="2" id="KW-1185">Reference proteome</keyword>
<organism evidence="1 2">
    <name type="scientific">Acrasis kona</name>
    <dbReference type="NCBI Taxonomy" id="1008807"/>
    <lineage>
        <taxon>Eukaryota</taxon>
        <taxon>Discoba</taxon>
        <taxon>Heterolobosea</taxon>
        <taxon>Tetramitia</taxon>
        <taxon>Eutetramitia</taxon>
        <taxon>Acrasidae</taxon>
        <taxon>Acrasis</taxon>
    </lineage>
</organism>
<gene>
    <name evidence="1" type="ORF">AKO1_002920</name>
</gene>
<feature type="non-terminal residue" evidence="1">
    <location>
        <position position="108"/>
    </location>
</feature>
<name>A0AAW2Z7K8_9EUKA</name>
<accession>A0AAW2Z7K8</accession>
<dbReference type="AlphaFoldDB" id="A0AAW2Z7K8"/>
<evidence type="ECO:0000313" key="2">
    <source>
        <dbReference type="Proteomes" id="UP001431209"/>
    </source>
</evidence>
<reference evidence="1 2" key="1">
    <citation type="submission" date="2024-03" db="EMBL/GenBank/DDBJ databases">
        <title>The Acrasis kona genome and developmental transcriptomes reveal deep origins of eukaryotic multicellular pathways.</title>
        <authorList>
            <person name="Sheikh S."/>
            <person name="Fu C.-J."/>
            <person name="Brown M.W."/>
            <person name="Baldauf S.L."/>
        </authorList>
    </citation>
    <scope>NUCLEOTIDE SEQUENCE [LARGE SCALE GENOMIC DNA]</scope>
    <source>
        <strain evidence="1 2">ATCC MYA-3509</strain>
    </source>
</reference>
<comment type="caution">
    <text evidence="1">The sequence shown here is derived from an EMBL/GenBank/DDBJ whole genome shotgun (WGS) entry which is preliminary data.</text>
</comment>